<dbReference type="InterPro" id="IPR025274">
    <property type="entry name" value="DUF4070"/>
</dbReference>
<evidence type="ECO:0000313" key="7">
    <source>
        <dbReference type="EMBL" id="TVM32083.1"/>
    </source>
</evidence>
<organism evidence="7 8">
    <name type="scientific">Oceanidesulfovibrio marinus</name>
    <dbReference type="NCBI Taxonomy" id="370038"/>
    <lineage>
        <taxon>Bacteria</taxon>
        <taxon>Pseudomonadati</taxon>
        <taxon>Thermodesulfobacteriota</taxon>
        <taxon>Desulfovibrionia</taxon>
        <taxon>Desulfovibrionales</taxon>
        <taxon>Desulfovibrionaceae</taxon>
        <taxon>Oceanidesulfovibrio</taxon>
    </lineage>
</organism>
<dbReference type="GO" id="GO:0031419">
    <property type="term" value="F:cobalamin binding"/>
    <property type="evidence" value="ECO:0007669"/>
    <property type="project" value="InterPro"/>
</dbReference>
<name>A0A6P1ZDG2_9BACT</name>
<feature type="domain" description="Radical SAM core" evidence="6">
    <location>
        <begin position="160"/>
        <end position="382"/>
    </location>
</feature>
<dbReference type="PANTHER" id="PTHR43409">
    <property type="entry name" value="ANAEROBIC MAGNESIUM-PROTOPORPHYRIN IX MONOMETHYL ESTER CYCLASE-RELATED"/>
    <property type="match status" value="1"/>
</dbReference>
<evidence type="ECO:0000256" key="4">
    <source>
        <dbReference type="ARBA" id="ARBA00023004"/>
    </source>
</evidence>
<dbReference type="InterPro" id="IPR007197">
    <property type="entry name" value="rSAM"/>
</dbReference>
<evidence type="ECO:0000256" key="3">
    <source>
        <dbReference type="ARBA" id="ARBA00022723"/>
    </source>
</evidence>
<dbReference type="SFLD" id="SFLDG01082">
    <property type="entry name" value="B12-binding_domain_containing"/>
    <property type="match status" value="1"/>
</dbReference>
<protein>
    <submittedName>
        <fullName evidence="7">B12-binding domain-containing radical SAM protein</fullName>
    </submittedName>
</protein>
<dbReference type="PANTHER" id="PTHR43409:SF3">
    <property type="entry name" value="HYPOTHETICAL METHYLTRANSFERASE"/>
    <property type="match status" value="1"/>
</dbReference>
<dbReference type="InterPro" id="IPR034466">
    <property type="entry name" value="Methyltransferase_Class_B"/>
</dbReference>
<dbReference type="SFLD" id="SFLDF00303">
    <property type="entry name" value="hopanoid_C2-methyltransferase"/>
    <property type="match status" value="1"/>
</dbReference>
<keyword evidence="5" id="KW-0411">Iron-sulfur</keyword>
<dbReference type="InterPro" id="IPR006638">
    <property type="entry name" value="Elp3/MiaA/NifB-like_rSAM"/>
</dbReference>
<dbReference type="InterPro" id="IPR034530">
    <property type="entry name" value="HpnP-like"/>
</dbReference>
<keyword evidence="2" id="KW-0949">S-adenosyl-L-methionine</keyword>
<dbReference type="InterPro" id="IPR023404">
    <property type="entry name" value="rSAM_horseshoe"/>
</dbReference>
<dbReference type="Pfam" id="PF13282">
    <property type="entry name" value="DUF4070"/>
    <property type="match status" value="1"/>
</dbReference>
<keyword evidence="3" id="KW-0479">Metal-binding</keyword>
<proteinExistence type="predicted"/>
<dbReference type="Pfam" id="PF04055">
    <property type="entry name" value="Radical_SAM"/>
    <property type="match status" value="1"/>
</dbReference>
<dbReference type="SMART" id="SM00729">
    <property type="entry name" value="Elp3"/>
    <property type="match status" value="1"/>
</dbReference>
<evidence type="ECO:0000259" key="6">
    <source>
        <dbReference type="PROSITE" id="PS51918"/>
    </source>
</evidence>
<dbReference type="GO" id="GO:0051539">
    <property type="term" value="F:4 iron, 4 sulfur cluster binding"/>
    <property type="evidence" value="ECO:0007669"/>
    <property type="project" value="UniProtKB-KW"/>
</dbReference>
<evidence type="ECO:0000256" key="5">
    <source>
        <dbReference type="ARBA" id="ARBA00023014"/>
    </source>
</evidence>
<dbReference type="Pfam" id="PF02310">
    <property type="entry name" value="B12-binding"/>
    <property type="match status" value="1"/>
</dbReference>
<dbReference type="SFLD" id="SFLDG01123">
    <property type="entry name" value="methyltransferase_(Class_B)"/>
    <property type="match status" value="1"/>
</dbReference>
<dbReference type="GO" id="GO:0046872">
    <property type="term" value="F:metal ion binding"/>
    <property type="evidence" value="ECO:0007669"/>
    <property type="project" value="UniProtKB-KW"/>
</dbReference>
<dbReference type="InterPro" id="IPR058240">
    <property type="entry name" value="rSAM_sf"/>
</dbReference>
<gene>
    <name evidence="7" type="ORF">DQK91_16255</name>
</gene>
<evidence type="ECO:0000313" key="8">
    <source>
        <dbReference type="Proteomes" id="UP000434052"/>
    </source>
</evidence>
<sequence length="512" mass="58194">MNILLVYPNCPETFWNFRAALSYVSRKATLPPLGLLTVAAMLPASWERRLIDLNVRSLSDADISWADMVFIGGMIVQKDSALQVARRCKDMGKTVVGGGPLFNALTDDFAEVVDHFVLGEAEITLPMFLEDLAQGAPKREYASDVRPEITTVPIPEWRLINPRDYYVMPLQYSRGCPFNCEFCDIVLLNGRIPRTKPPEQMMAEVQALYDAGWRGGVFIVDDNFIGNTRAVKRFLPELIAWQKAHRYPFTFITEASVNLSDDAELMRLMSEANFNKVFLGIETPEESSLKECGKHQNTSRDLVQAVRTIQGHGMQVMAGFIVGFDSDTESTFDIQIRFIQTVGVVTAMVGLLNALPYTRLWHRLREEKRLLAETSGDNTDGRMNFIPKMDCATLLAGYRRIVAEIYSCRSYYRRIGTFLEHYTPTARRHWNGEQTLALCRSIVRLGVLSRHRLHYWRLVGKTLCTQVRALPEAIELAIMSEHFFRLRERLIREVDGCLEQSAPKEVLPAAGR</sequence>
<dbReference type="SUPFAM" id="SSF102114">
    <property type="entry name" value="Radical SAM enzymes"/>
    <property type="match status" value="1"/>
</dbReference>
<dbReference type="Gene3D" id="3.40.50.280">
    <property type="entry name" value="Cobalamin-binding domain"/>
    <property type="match status" value="1"/>
</dbReference>
<reference evidence="7 8" key="1">
    <citation type="submission" date="2018-06" db="EMBL/GenBank/DDBJ databases">
        <title>Complete genome of Desulfovibrio marinus P48SEP.</title>
        <authorList>
            <person name="Crispim J.S."/>
            <person name="Vidigal P.M.P."/>
            <person name="Silva L.C.F."/>
            <person name="Araujo L.C."/>
            <person name="Laguardia C.N."/>
            <person name="Dias R.S."/>
            <person name="Sousa M.P."/>
            <person name="Paula S.O."/>
            <person name="Silva C."/>
        </authorList>
    </citation>
    <scope>NUCLEOTIDE SEQUENCE [LARGE SCALE GENOMIC DNA]</scope>
    <source>
        <strain evidence="7 8">P48SEP</strain>
    </source>
</reference>
<dbReference type="RefSeq" id="WP_144306447.1">
    <property type="nucleotide sequence ID" value="NZ_QMIF01000012.1"/>
</dbReference>
<dbReference type="EMBL" id="QMIF01000012">
    <property type="protein sequence ID" value="TVM32083.1"/>
    <property type="molecule type" value="Genomic_DNA"/>
</dbReference>
<dbReference type="OrthoDB" id="9804952at2"/>
<dbReference type="SFLD" id="SFLDS00029">
    <property type="entry name" value="Radical_SAM"/>
    <property type="match status" value="1"/>
</dbReference>
<dbReference type="InterPro" id="IPR006158">
    <property type="entry name" value="Cobalamin-bd"/>
</dbReference>
<evidence type="ECO:0000256" key="1">
    <source>
        <dbReference type="ARBA" id="ARBA00001966"/>
    </source>
</evidence>
<dbReference type="Gene3D" id="3.80.30.20">
    <property type="entry name" value="tm_1862 like domain"/>
    <property type="match status" value="1"/>
</dbReference>
<dbReference type="PROSITE" id="PS51918">
    <property type="entry name" value="RADICAL_SAM"/>
    <property type="match status" value="1"/>
</dbReference>
<dbReference type="GO" id="GO:0005829">
    <property type="term" value="C:cytosol"/>
    <property type="evidence" value="ECO:0007669"/>
    <property type="project" value="TreeGrafter"/>
</dbReference>
<comment type="cofactor">
    <cofactor evidence="1">
        <name>[4Fe-4S] cluster</name>
        <dbReference type="ChEBI" id="CHEBI:49883"/>
    </cofactor>
</comment>
<dbReference type="GO" id="GO:0003824">
    <property type="term" value="F:catalytic activity"/>
    <property type="evidence" value="ECO:0007669"/>
    <property type="project" value="InterPro"/>
</dbReference>
<accession>A0A6P1ZDG2</accession>
<comment type="caution">
    <text evidence="7">The sequence shown here is derived from an EMBL/GenBank/DDBJ whole genome shotgun (WGS) entry which is preliminary data.</text>
</comment>
<dbReference type="AlphaFoldDB" id="A0A6P1ZDG2"/>
<dbReference type="InterPro" id="IPR051198">
    <property type="entry name" value="BchE-like"/>
</dbReference>
<evidence type="ECO:0000256" key="2">
    <source>
        <dbReference type="ARBA" id="ARBA00022691"/>
    </source>
</evidence>
<dbReference type="Proteomes" id="UP000434052">
    <property type="component" value="Unassembled WGS sequence"/>
</dbReference>
<keyword evidence="4" id="KW-0408">Iron</keyword>